<reference evidence="3 4" key="1">
    <citation type="submission" date="2022-03" db="EMBL/GenBank/DDBJ databases">
        <authorList>
            <person name="Nunn A."/>
            <person name="Chopra R."/>
            <person name="Nunn A."/>
            <person name="Contreras Garrido A."/>
        </authorList>
    </citation>
    <scope>NUCLEOTIDE SEQUENCE [LARGE SCALE GENOMIC DNA]</scope>
</reference>
<dbReference type="PANTHER" id="PTHR46034:SF23">
    <property type="entry name" value="DCD (DEVELOPMENT AND CELL DEATH) DOMAIN PROTEIN"/>
    <property type="match status" value="1"/>
</dbReference>
<evidence type="ECO:0000259" key="2">
    <source>
        <dbReference type="PROSITE" id="PS51222"/>
    </source>
</evidence>
<feature type="compositionally biased region" description="Polar residues" evidence="1">
    <location>
        <begin position="259"/>
        <end position="272"/>
    </location>
</feature>
<feature type="compositionally biased region" description="Basic and acidic residues" evidence="1">
    <location>
        <begin position="274"/>
        <end position="286"/>
    </location>
</feature>
<feature type="compositionally biased region" description="Polar residues" evidence="1">
    <location>
        <begin position="287"/>
        <end position="313"/>
    </location>
</feature>
<dbReference type="Proteomes" id="UP000836841">
    <property type="component" value="Chromosome 3"/>
</dbReference>
<evidence type="ECO:0000313" key="3">
    <source>
        <dbReference type="EMBL" id="CAH2054115.1"/>
    </source>
</evidence>
<dbReference type="InterPro" id="IPR044832">
    <property type="entry name" value="NRP-like"/>
</dbReference>
<proteinExistence type="predicted"/>
<feature type="region of interest" description="Disordered" evidence="1">
    <location>
        <begin position="163"/>
        <end position="182"/>
    </location>
</feature>
<dbReference type="AlphaFoldDB" id="A0AAU9S180"/>
<organism evidence="3 4">
    <name type="scientific">Thlaspi arvense</name>
    <name type="common">Field penny-cress</name>
    <dbReference type="NCBI Taxonomy" id="13288"/>
    <lineage>
        <taxon>Eukaryota</taxon>
        <taxon>Viridiplantae</taxon>
        <taxon>Streptophyta</taxon>
        <taxon>Embryophyta</taxon>
        <taxon>Tracheophyta</taxon>
        <taxon>Spermatophyta</taxon>
        <taxon>Magnoliopsida</taxon>
        <taxon>eudicotyledons</taxon>
        <taxon>Gunneridae</taxon>
        <taxon>Pentapetalae</taxon>
        <taxon>rosids</taxon>
        <taxon>malvids</taxon>
        <taxon>Brassicales</taxon>
        <taxon>Brassicaceae</taxon>
        <taxon>Thlaspideae</taxon>
        <taxon>Thlaspi</taxon>
    </lineage>
</organism>
<dbReference type="Pfam" id="PF10539">
    <property type="entry name" value="Dev_Cell_Death"/>
    <property type="match status" value="1"/>
</dbReference>
<dbReference type="PANTHER" id="PTHR46034">
    <property type="match status" value="1"/>
</dbReference>
<dbReference type="SMART" id="SM00767">
    <property type="entry name" value="DCD"/>
    <property type="match status" value="1"/>
</dbReference>
<feature type="region of interest" description="Disordered" evidence="1">
    <location>
        <begin position="209"/>
        <end position="325"/>
    </location>
</feature>
<dbReference type="InterPro" id="IPR013989">
    <property type="entry name" value="Dev_and_cell_death_domain"/>
</dbReference>
<protein>
    <recommendedName>
        <fullName evidence="2">DCD domain-containing protein</fullName>
    </recommendedName>
</protein>
<sequence length="528" mass="58665">MGAGRKTETYTLAHDSQNLHGTMWVRNLKKGDLCGVIFGCKFSTIKECYGKKLFGLPAPHMAYIKNIDPGLTLFLFNYSDRTLHGIFEATSEGKLNIDPKAWSPDGTDPSPYPAQVKIKVRMRCEPLAEEQFRPIIADNYKDEKMFWFELDRGQTNKLLRLFSPSPSVKAPSTSKYAASPSKKAAIPASSLVEIGDVGATRVDKWSSLFKSSDDSSENNGKDSKEDPHGAGSRVANPGKARGWEVATSSNADERVAQKPVSQSGASYSSVTRNMAEHSTLEKKSRSTNEVPSQASKRVENSWSSASRVQSLRQDSGEFRDTSKEGEDVKMNAYHQQNLHPTQKEDYAEDTYSEFDWDASSAFKVHLDGLNKMLEDPTDKGGFNGCEGNMGFASSSMVPSRWEDEKAPWDFDEGNIDKSPCGSSYVSALTGDALEDNGEDKEKHLMDKFKMEMESSTFVNILNEILAEVKELKLAQMKQAEYMISLEMELLDSRKEILKLKGRLAVCTAKCLLGSRMFGPGLKLTVRVY</sequence>
<feature type="compositionally biased region" description="Basic and acidic residues" evidence="1">
    <location>
        <begin position="219"/>
        <end position="228"/>
    </location>
</feature>
<feature type="compositionally biased region" description="Low complexity" evidence="1">
    <location>
        <begin position="169"/>
        <end position="182"/>
    </location>
</feature>
<gene>
    <name evidence="3" type="ORF">TAV2_LOCUS11750</name>
</gene>
<evidence type="ECO:0000256" key="1">
    <source>
        <dbReference type="SAM" id="MobiDB-lite"/>
    </source>
</evidence>
<feature type="compositionally biased region" description="Basic and acidic residues" evidence="1">
    <location>
        <begin position="314"/>
        <end position="325"/>
    </location>
</feature>
<dbReference type="EMBL" id="OU466859">
    <property type="protein sequence ID" value="CAH2054115.1"/>
    <property type="molecule type" value="Genomic_DNA"/>
</dbReference>
<accession>A0AAU9S180</accession>
<dbReference type="GO" id="GO:0034976">
    <property type="term" value="P:response to endoplasmic reticulum stress"/>
    <property type="evidence" value="ECO:0007669"/>
    <property type="project" value="InterPro"/>
</dbReference>
<feature type="domain" description="DCD" evidence="2">
    <location>
        <begin position="31"/>
        <end position="164"/>
    </location>
</feature>
<feature type="non-terminal residue" evidence="3">
    <location>
        <position position="1"/>
    </location>
</feature>
<evidence type="ECO:0000313" key="4">
    <source>
        <dbReference type="Proteomes" id="UP000836841"/>
    </source>
</evidence>
<name>A0AAU9S180_THLAR</name>
<keyword evidence="4" id="KW-1185">Reference proteome</keyword>
<dbReference type="PROSITE" id="PS51222">
    <property type="entry name" value="DCD"/>
    <property type="match status" value="1"/>
</dbReference>